<dbReference type="EMBL" id="JACHDR010000001">
    <property type="protein sequence ID" value="MBB5513481.1"/>
    <property type="molecule type" value="Genomic_DNA"/>
</dbReference>
<protein>
    <submittedName>
        <fullName evidence="1">Uncharacterized protein</fullName>
    </submittedName>
</protein>
<sequence>MPTFSNGAQKVTVSKPTRAEIQRLKALGFFEEKPAPIVEAKPVNPSK</sequence>
<dbReference type="AlphaFoldDB" id="A0A7W8TXU2"/>
<name>A0A7W8TXU2_9MICC</name>
<organism evidence="1 2">
    <name type="scientific">Neomicrococcus aestuarii</name>
    <dbReference type="NCBI Taxonomy" id="556325"/>
    <lineage>
        <taxon>Bacteria</taxon>
        <taxon>Bacillati</taxon>
        <taxon>Actinomycetota</taxon>
        <taxon>Actinomycetes</taxon>
        <taxon>Micrococcales</taxon>
        <taxon>Micrococcaceae</taxon>
        <taxon>Neomicrococcus</taxon>
    </lineage>
</organism>
<gene>
    <name evidence="1" type="ORF">HD598_002168</name>
</gene>
<proteinExistence type="predicted"/>
<reference evidence="1 2" key="1">
    <citation type="submission" date="2020-08" db="EMBL/GenBank/DDBJ databases">
        <title>Sequencing the genomes of 1000 actinobacteria strains.</title>
        <authorList>
            <person name="Klenk H.-P."/>
        </authorList>
    </citation>
    <scope>NUCLEOTIDE SEQUENCE [LARGE SCALE GENOMIC DNA]</scope>
    <source>
        <strain evidence="1 2">DSM 105783</strain>
    </source>
</reference>
<evidence type="ECO:0000313" key="1">
    <source>
        <dbReference type="EMBL" id="MBB5513481.1"/>
    </source>
</evidence>
<evidence type="ECO:0000313" key="2">
    <source>
        <dbReference type="Proteomes" id="UP000580797"/>
    </source>
</evidence>
<dbReference type="RefSeq" id="WP_183665808.1">
    <property type="nucleotide sequence ID" value="NZ_BAAARH010000002.1"/>
</dbReference>
<comment type="caution">
    <text evidence="1">The sequence shown here is derived from an EMBL/GenBank/DDBJ whole genome shotgun (WGS) entry which is preliminary data.</text>
</comment>
<accession>A0A7W8TXU2</accession>
<dbReference type="Proteomes" id="UP000580797">
    <property type="component" value="Unassembled WGS sequence"/>
</dbReference>